<evidence type="ECO:0000256" key="2">
    <source>
        <dbReference type="ARBA" id="ARBA00012746"/>
    </source>
</evidence>
<comment type="caution">
    <text evidence="12">The sequence shown here is derived from an EMBL/GenBank/DDBJ whole genome shotgun (WGS) entry which is preliminary data.</text>
</comment>
<dbReference type="Gene3D" id="3.40.50.880">
    <property type="match status" value="1"/>
</dbReference>
<dbReference type="PROSITE" id="PS51553">
    <property type="entry name" value="GMPS_ATP_PPASE"/>
    <property type="match status" value="1"/>
</dbReference>
<evidence type="ECO:0000256" key="3">
    <source>
        <dbReference type="ARBA" id="ARBA00021562"/>
    </source>
</evidence>
<dbReference type="GeneID" id="93585629"/>
<dbReference type="OrthoDB" id="1724632at2759"/>
<dbReference type="GO" id="GO:0003921">
    <property type="term" value="F:GMP synthase activity"/>
    <property type="evidence" value="ECO:0007669"/>
    <property type="project" value="InterPro"/>
</dbReference>
<dbReference type="RefSeq" id="XP_067490527.1">
    <property type="nucleotide sequence ID" value="XM_067632239.1"/>
</dbReference>
<comment type="pathway">
    <text evidence="1">Purine metabolism; GMP biosynthesis; GMP from XMP (L-Gln route): step 1/1.</text>
</comment>
<sequence length="438" mass="48448">MVTEKITVGSGPEAVSELFDTVFCSILVSQSSVSVMVCKKLPGRGVRTLLRVRRGSMEIRRFVLRDTPIRHLTLMPYSIALRTIQMSGCPTATSSLLPLPASSPSPAAPRAGLSHEEIPLYGIQFHPEVTHTPFGSKILENFAVKIAKCQQNWTMEEFISKEIKRIQTIVGPDSHVIGAVSGGVDSTVAAKLMHEAIGNRFHAILVDNGVMSASSDEFLEKLAGVEDPEKKRKIIGNTFIHVFQREAKKLTAGHGKDIDYLLQGALYSDVIESISFKGPSQAIKTHHNVGGLLENMKLKLIEPLRELFKDEVRNLGSLMGIAIPILGEVTREQVDIARRADHIFIEEIKKADIYGEISRAFAALLPIRAVGVMGDQRKYDQIIALRAVTTTDFMTADWYDFDSKFLKHVSNRIVNEVDGVCRVLYDVSQKPPGSIEFL</sequence>
<dbReference type="PANTHER" id="PTHR11922">
    <property type="entry name" value="GMP SYNTHASE-RELATED"/>
    <property type="match status" value="1"/>
</dbReference>
<dbReference type="AlphaFoldDB" id="A0A437A1H3"/>
<evidence type="ECO:0000256" key="9">
    <source>
        <dbReference type="ARBA" id="ARBA00031356"/>
    </source>
</evidence>
<evidence type="ECO:0000256" key="5">
    <source>
        <dbReference type="ARBA" id="ARBA00022741"/>
    </source>
</evidence>
<dbReference type="Gene3D" id="3.40.50.620">
    <property type="entry name" value="HUPs"/>
    <property type="match status" value="2"/>
</dbReference>
<dbReference type="Pfam" id="PF00958">
    <property type="entry name" value="GMP_synt_C"/>
    <property type="match status" value="1"/>
</dbReference>
<dbReference type="EMBL" id="SAEB01000006">
    <property type="protein sequence ID" value="RVD84983.1"/>
    <property type="molecule type" value="Genomic_DNA"/>
</dbReference>
<evidence type="ECO:0000256" key="4">
    <source>
        <dbReference type="ARBA" id="ARBA00022598"/>
    </source>
</evidence>
<dbReference type="SUPFAM" id="SSF52317">
    <property type="entry name" value="Class I glutamine amidotransferase-like"/>
    <property type="match status" value="1"/>
</dbReference>
<evidence type="ECO:0000256" key="10">
    <source>
        <dbReference type="PROSITE-ProRule" id="PRU00886"/>
    </source>
</evidence>
<evidence type="ECO:0000313" key="13">
    <source>
        <dbReference type="Proteomes" id="UP000283090"/>
    </source>
</evidence>
<dbReference type="InterPro" id="IPR001674">
    <property type="entry name" value="GMP_synth_C"/>
</dbReference>
<keyword evidence="5 10" id="KW-0547">Nucleotide-binding</keyword>
<accession>A0A437A1H3</accession>
<reference evidence="12 13" key="1">
    <citation type="submission" date="2019-01" db="EMBL/GenBank/DDBJ databases">
        <title>Intercellular communication is required for trap formation in the nematode-trapping fungus Duddingtonia flagrans.</title>
        <authorList>
            <person name="Youssar L."/>
            <person name="Wernet V."/>
            <person name="Hensel N."/>
            <person name="Hildebrandt H.-G."/>
            <person name="Fischer R."/>
        </authorList>
    </citation>
    <scope>NUCLEOTIDE SEQUENCE [LARGE SCALE GENOMIC DNA]</scope>
    <source>
        <strain evidence="12 13">CBS H-5679</strain>
    </source>
</reference>
<keyword evidence="6 10" id="KW-0332">GMP biosynthesis</keyword>
<dbReference type="InterPro" id="IPR029062">
    <property type="entry name" value="Class_I_gatase-like"/>
</dbReference>
<dbReference type="GO" id="GO:0005829">
    <property type="term" value="C:cytosol"/>
    <property type="evidence" value="ECO:0007669"/>
    <property type="project" value="TreeGrafter"/>
</dbReference>
<dbReference type="VEuPathDB" id="FungiDB:DFL_003318"/>
<dbReference type="Proteomes" id="UP000283090">
    <property type="component" value="Unassembled WGS sequence"/>
</dbReference>
<dbReference type="InterPro" id="IPR025777">
    <property type="entry name" value="GMPS_ATP_PPase_dom"/>
</dbReference>
<evidence type="ECO:0000259" key="11">
    <source>
        <dbReference type="PROSITE" id="PS51553"/>
    </source>
</evidence>
<dbReference type="GO" id="GO:0005524">
    <property type="term" value="F:ATP binding"/>
    <property type="evidence" value="ECO:0007669"/>
    <property type="project" value="UniProtKB-UniRule"/>
</dbReference>
<keyword evidence="8 10" id="KW-0067">ATP-binding</keyword>
<dbReference type="InterPro" id="IPR017926">
    <property type="entry name" value="GATASE"/>
</dbReference>
<dbReference type="Gene3D" id="3.30.300.10">
    <property type="match status" value="1"/>
</dbReference>
<name>A0A437A1H3_ARTFL</name>
<keyword evidence="7 10" id="KW-0658">Purine biosynthesis</keyword>
<proteinExistence type="predicted"/>
<dbReference type="FunFam" id="3.30.300.10:FF:000002">
    <property type="entry name" value="GMP synthase [glutamine-hydrolyzing]"/>
    <property type="match status" value="1"/>
</dbReference>
<dbReference type="UniPathway" id="UPA00189">
    <property type="reaction ID" value="UER00296"/>
</dbReference>
<dbReference type="CDD" id="cd01997">
    <property type="entry name" value="GMP_synthase_C"/>
    <property type="match status" value="1"/>
</dbReference>
<dbReference type="InterPro" id="IPR014729">
    <property type="entry name" value="Rossmann-like_a/b/a_fold"/>
</dbReference>
<feature type="domain" description="GMPS ATP-PPase" evidence="11">
    <location>
        <begin position="153"/>
        <end position="328"/>
    </location>
</feature>
<feature type="binding site" evidence="10">
    <location>
        <begin position="181"/>
        <end position="187"/>
    </location>
    <ligand>
        <name>ATP</name>
        <dbReference type="ChEBI" id="CHEBI:30616"/>
    </ligand>
</feature>
<dbReference type="STRING" id="97331.A0A437A1H3"/>
<evidence type="ECO:0000313" key="12">
    <source>
        <dbReference type="EMBL" id="RVD84983.1"/>
    </source>
</evidence>
<dbReference type="SUPFAM" id="SSF52402">
    <property type="entry name" value="Adenine nucleotide alpha hydrolases-like"/>
    <property type="match status" value="1"/>
</dbReference>
<dbReference type="SUPFAM" id="SSF54810">
    <property type="entry name" value="GMP synthetase C-terminal dimerisation domain"/>
    <property type="match status" value="1"/>
</dbReference>
<organism evidence="12 13">
    <name type="scientific">Arthrobotrys flagrans</name>
    <name type="common">Nematode-trapping fungus</name>
    <name type="synonym">Trichothecium flagrans</name>
    <dbReference type="NCBI Taxonomy" id="97331"/>
    <lineage>
        <taxon>Eukaryota</taxon>
        <taxon>Fungi</taxon>
        <taxon>Dikarya</taxon>
        <taxon>Ascomycota</taxon>
        <taxon>Pezizomycotina</taxon>
        <taxon>Orbiliomycetes</taxon>
        <taxon>Orbiliales</taxon>
        <taxon>Orbiliaceae</taxon>
        <taxon>Arthrobotrys</taxon>
    </lineage>
</organism>
<evidence type="ECO:0000256" key="6">
    <source>
        <dbReference type="ARBA" id="ARBA00022749"/>
    </source>
</evidence>
<dbReference type="PANTHER" id="PTHR11922:SF2">
    <property type="entry name" value="GMP SYNTHASE [GLUTAMINE-HYDROLYZING]"/>
    <property type="match status" value="1"/>
</dbReference>
<keyword evidence="4" id="KW-0436">Ligase</keyword>
<evidence type="ECO:0000256" key="1">
    <source>
        <dbReference type="ARBA" id="ARBA00005153"/>
    </source>
</evidence>
<protein>
    <recommendedName>
        <fullName evidence="3">GMP synthase [glutamine-hydrolyzing]</fullName>
        <ecNumber evidence="2">6.3.5.2</ecNumber>
    </recommendedName>
    <alternativeName>
        <fullName evidence="9">Glutamine amidotransferase</fullName>
    </alternativeName>
</protein>
<keyword evidence="13" id="KW-1185">Reference proteome</keyword>
<evidence type="ECO:0000256" key="7">
    <source>
        <dbReference type="ARBA" id="ARBA00022755"/>
    </source>
</evidence>
<evidence type="ECO:0000256" key="8">
    <source>
        <dbReference type="ARBA" id="ARBA00022840"/>
    </source>
</evidence>
<dbReference type="Pfam" id="PF00117">
    <property type="entry name" value="GATase"/>
    <property type="match status" value="1"/>
</dbReference>
<dbReference type="EC" id="6.3.5.2" evidence="2"/>
<gene>
    <name evidence="12" type="ORF">DFL_003318</name>
</gene>
<dbReference type="PROSITE" id="PS51273">
    <property type="entry name" value="GATASE_TYPE_1"/>
    <property type="match status" value="1"/>
</dbReference>